<dbReference type="Pfam" id="PF12746">
    <property type="entry name" value="GNAT_acetyltran"/>
    <property type="match status" value="1"/>
</dbReference>
<proteinExistence type="predicted"/>
<dbReference type="GeneID" id="5070090"/>
<organism evidence="1 2">
    <name type="scientific">Leishmania infantum</name>
    <dbReference type="NCBI Taxonomy" id="5671"/>
    <lineage>
        <taxon>Eukaryota</taxon>
        <taxon>Discoba</taxon>
        <taxon>Euglenozoa</taxon>
        <taxon>Kinetoplastea</taxon>
        <taxon>Metakinetoplastina</taxon>
        <taxon>Trypanosomatida</taxon>
        <taxon>Trypanosomatidae</taxon>
        <taxon>Leishmaniinae</taxon>
        <taxon>Leishmania</taxon>
    </lineage>
</organism>
<dbReference type="InterPro" id="IPR016181">
    <property type="entry name" value="Acyl_CoA_acyltransferase"/>
</dbReference>
<protein>
    <recommendedName>
        <fullName evidence="3">GNAT_acetyltransferase_-_putative</fullName>
    </recommendedName>
</protein>
<reference evidence="1 2" key="1">
    <citation type="journal article" date="2007" name="Nat. Genet.">
        <title>Comparative genomic analysis of three Leishmania species that cause diverse human disease.</title>
        <authorList>
            <person name="Peacock C.S."/>
            <person name="Seeger K."/>
            <person name="Harris D."/>
            <person name="Murphy L."/>
            <person name="Ruiz J.C."/>
            <person name="Quail M.A."/>
            <person name="Peters N."/>
            <person name="Adlem E."/>
            <person name="Tivey A."/>
            <person name="Aslett M."/>
            <person name="Kerhornou A."/>
            <person name="Ivens A."/>
            <person name="Fraser A."/>
            <person name="Rajandream M.A."/>
            <person name="Carver T."/>
            <person name="Norbertczak H."/>
            <person name="Chillingworth T."/>
            <person name="Hance Z."/>
            <person name="Jagels K."/>
            <person name="Moule S."/>
            <person name="Ormond D."/>
            <person name="Rutter S."/>
            <person name="Squares R."/>
            <person name="Whitehead S."/>
            <person name="Rabbinowitsch E."/>
            <person name="Arrowsmith C."/>
            <person name="White B."/>
            <person name="Thurston S."/>
            <person name="Bringaud F."/>
            <person name="Baldauf S.L."/>
            <person name="Faulconbridge A."/>
            <person name="Jeffares D."/>
            <person name="Depledge D.P."/>
            <person name="Oyola S.O."/>
            <person name="Hilley J.D."/>
            <person name="Brito L.O."/>
            <person name="Tosi L.R."/>
            <person name="Barrell B."/>
            <person name="Cruz A.K."/>
            <person name="Mottram J.C."/>
            <person name="Smith D.F."/>
            <person name="Berriman M."/>
        </authorList>
    </citation>
    <scope>NUCLEOTIDE SEQUENCE [LARGE SCALE GENOMIC DNA]</scope>
    <source>
        <strain evidence="1 2">JPCM5</strain>
    </source>
</reference>
<dbReference type="SMR" id="A4I2U6"/>
<evidence type="ECO:0000313" key="2">
    <source>
        <dbReference type="Proteomes" id="UP000008153"/>
    </source>
</evidence>
<dbReference type="Gene3D" id="3.40.630.110">
    <property type="entry name" value="GNAT acetyltransferase-like"/>
    <property type="match status" value="1"/>
</dbReference>
<evidence type="ECO:0008006" key="3">
    <source>
        <dbReference type="Google" id="ProtNLM"/>
    </source>
</evidence>
<dbReference type="EMBL" id="FR796459">
    <property type="protein sequence ID" value="CAM69096.1"/>
    <property type="molecule type" value="Genomic_DNA"/>
</dbReference>
<accession>A4I2U6</accession>
<dbReference type="InterPro" id="IPR027365">
    <property type="entry name" value="GNAT_acetyltra_YdfB-like"/>
</dbReference>
<dbReference type="AlphaFoldDB" id="A4I2U6"/>
<keyword evidence="2" id="KW-1185">Reference proteome</keyword>
<gene>
    <name evidence="1" type="ORF">LINJ_27_1440</name>
</gene>
<sequence>MLANTTRTPPFPVCLPTQTQTSKAYTTTARSDHRRIGRLCESNASLRGSSPAARTLPSPLSLKCDVNADGPCECARNSSVASRHDKGSVCCAWRGGGGGVWSRCSAPCQVRRTHATGAFTKQRADFHHPRHVFFYLGRRCVYAFRFLFGSDLFSCANSVCRAHALTCRYSAAFTPVCYAYHQGDMPARKQESEAVKALFHYPCHSFIVRSALEGHMGQVTVRGSSAAATLRARITVGVFTVLAGAPDAELVSGITTSLVVPVQPEWIPLIEAHSPALKPYIRYPMVTATGSFDVRRLQQYAAACPAAYVIEPITEALAERTRKMKWSFDLCGNFRDAADFAARGIGFVALERATGNIAAGASSFAICDGGVEVEVDTAESHQRRGLALACSARLILECLKRGLYPNWDAHVPHSAHLAEKLGYTRGTPYKAYVEELPT</sequence>
<dbReference type="Proteomes" id="UP000008153">
    <property type="component" value="Chromosome 27"/>
</dbReference>
<dbReference type="KEGG" id="lif:LINJ_27_1440"/>
<dbReference type="VEuPathDB" id="TriTrypDB:LINF_270022200"/>
<dbReference type="InParanoid" id="A4I2U6"/>
<dbReference type="PANTHER" id="PTHR31143">
    <property type="match status" value="1"/>
</dbReference>
<dbReference type="OMA" id="QPEWIPL"/>
<reference evidence="1 2" key="2">
    <citation type="journal article" date="2011" name="Genome Res.">
        <title>Chromosome and gene copy number variation allow major structural change between species and strains of Leishmania.</title>
        <authorList>
            <person name="Rogers M.B."/>
            <person name="Hilley J.D."/>
            <person name="Dickens N.J."/>
            <person name="Wilkes J."/>
            <person name="Bates P.A."/>
            <person name="Depledge D.P."/>
            <person name="Harris D."/>
            <person name="Her Y."/>
            <person name="Herzyk P."/>
            <person name="Imamura H."/>
            <person name="Otto T.D."/>
            <person name="Sanders M."/>
            <person name="Seeger K."/>
            <person name="Dujardin J.C."/>
            <person name="Berriman M."/>
            <person name="Smith D.F."/>
            <person name="Hertz-Fowler C."/>
            <person name="Mottram J.C."/>
        </authorList>
    </citation>
    <scope>NUCLEOTIDE SEQUENCE [LARGE SCALE GENOMIC DNA]</scope>
    <source>
        <strain evidence="1 2">JPCM5</strain>
    </source>
</reference>
<dbReference type="PANTHER" id="PTHR31143:SF2">
    <property type="entry name" value="FR47-LIKE DOMAIN-CONTAINING PROTEIN-RELATED"/>
    <property type="match status" value="1"/>
</dbReference>
<dbReference type="RefSeq" id="XP_001466379.1">
    <property type="nucleotide sequence ID" value="XM_001466342.1"/>
</dbReference>
<dbReference type="SUPFAM" id="SSF55729">
    <property type="entry name" value="Acyl-CoA N-acyltransferases (Nat)"/>
    <property type="match status" value="1"/>
</dbReference>
<dbReference type="Gene3D" id="3.40.630.30">
    <property type="match status" value="1"/>
</dbReference>
<dbReference type="InterPro" id="IPR042573">
    <property type="entry name" value="GNAT_acetyltra_N"/>
</dbReference>
<evidence type="ECO:0000313" key="1">
    <source>
        <dbReference type="EMBL" id="CAM69096.1"/>
    </source>
</evidence>
<name>A4I2U6_LEIIN</name>